<dbReference type="AlphaFoldDB" id="A0A812RWM7"/>
<accession>A0A812RWM7</accession>
<dbReference type="EMBL" id="CAJNDS010002391">
    <property type="protein sequence ID" value="CAE7458547.1"/>
    <property type="molecule type" value="Genomic_DNA"/>
</dbReference>
<dbReference type="OrthoDB" id="437243at2759"/>
<sequence>MQRPATEGGYDFASTGECVMQPRQTWPAKLREWVESSLKYTATDAFRDLQMAASNHGQGRLLSAEEMFAEEGFLSKLGSWLERAHEAATSFPVGLWTQELHDDFIRLFGFPVLDFFPGVPYVGNFSVMRKLYEAGSPEALAGNASAKASAKASHAEHGLLVKAAVVPRSHGASACEGARGLQESLGPRPEFGLDASLGPSTVEQVCHIH</sequence>
<evidence type="ECO:0000313" key="2">
    <source>
        <dbReference type="Proteomes" id="UP000604046"/>
    </source>
</evidence>
<evidence type="ECO:0000313" key="1">
    <source>
        <dbReference type="EMBL" id="CAE7458547.1"/>
    </source>
</evidence>
<protein>
    <submittedName>
        <fullName evidence="1">Uncharacterized protein</fullName>
    </submittedName>
</protein>
<reference evidence="1" key="1">
    <citation type="submission" date="2021-02" db="EMBL/GenBank/DDBJ databases">
        <authorList>
            <person name="Dougan E. K."/>
            <person name="Rhodes N."/>
            <person name="Thang M."/>
            <person name="Chan C."/>
        </authorList>
    </citation>
    <scope>NUCLEOTIDE SEQUENCE</scope>
</reference>
<comment type="caution">
    <text evidence="1">The sequence shown here is derived from an EMBL/GenBank/DDBJ whole genome shotgun (WGS) entry which is preliminary data.</text>
</comment>
<proteinExistence type="predicted"/>
<dbReference type="Proteomes" id="UP000604046">
    <property type="component" value="Unassembled WGS sequence"/>
</dbReference>
<name>A0A812RWM7_9DINO</name>
<keyword evidence="2" id="KW-1185">Reference proteome</keyword>
<gene>
    <name evidence="1" type="ORF">SNAT2548_LOCUS25404</name>
</gene>
<organism evidence="1 2">
    <name type="scientific">Symbiodinium natans</name>
    <dbReference type="NCBI Taxonomy" id="878477"/>
    <lineage>
        <taxon>Eukaryota</taxon>
        <taxon>Sar</taxon>
        <taxon>Alveolata</taxon>
        <taxon>Dinophyceae</taxon>
        <taxon>Suessiales</taxon>
        <taxon>Symbiodiniaceae</taxon>
        <taxon>Symbiodinium</taxon>
    </lineage>
</organism>